<keyword evidence="2" id="KW-0678">Repressor</keyword>
<evidence type="ECO:0000313" key="9">
    <source>
        <dbReference type="Proteomes" id="UP000318296"/>
    </source>
</evidence>
<feature type="binding site" evidence="7">
    <location>
        <position position="96"/>
    </location>
    <ligand>
        <name>Zn(2+)</name>
        <dbReference type="ChEBI" id="CHEBI:29105"/>
    </ligand>
</feature>
<name>A0A554LF04_9BACT</name>
<organism evidence="8 9">
    <name type="scientific">Candidatus Berkelbacteria bacterium Licking1014_96</name>
    <dbReference type="NCBI Taxonomy" id="2017149"/>
    <lineage>
        <taxon>Bacteria</taxon>
        <taxon>Candidatus Berkelbacteria</taxon>
    </lineage>
</organism>
<comment type="caution">
    <text evidence="8">The sequence shown here is derived from an EMBL/GenBank/DDBJ whole genome shotgun (WGS) entry which is preliminary data.</text>
</comment>
<dbReference type="PANTHER" id="PTHR33202">
    <property type="entry name" value="ZINC UPTAKE REGULATION PROTEIN"/>
    <property type="match status" value="1"/>
</dbReference>
<dbReference type="GO" id="GO:0045892">
    <property type="term" value="P:negative regulation of DNA-templated transcription"/>
    <property type="evidence" value="ECO:0007669"/>
    <property type="project" value="TreeGrafter"/>
</dbReference>
<dbReference type="GO" id="GO:0003700">
    <property type="term" value="F:DNA-binding transcription factor activity"/>
    <property type="evidence" value="ECO:0007669"/>
    <property type="project" value="InterPro"/>
</dbReference>
<dbReference type="GO" id="GO:1900376">
    <property type="term" value="P:regulation of secondary metabolite biosynthetic process"/>
    <property type="evidence" value="ECO:0007669"/>
    <property type="project" value="TreeGrafter"/>
</dbReference>
<accession>A0A554LF04</accession>
<dbReference type="InterPro" id="IPR043135">
    <property type="entry name" value="Fur_C"/>
</dbReference>
<evidence type="ECO:0000256" key="1">
    <source>
        <dbReference type="ARBA" id="ARBA00007957"/>
    </source>
</evidence>
<keyword evidence="4" id="KW-0805">Transcription regulation</keyword>
<evidence type="ECO:0000256" key="6">
    <source>
        <dbReference type="ARBA" id="ARBA00023163"/>
    </source>
</evidence>
<dbReference type="EMBL" id="VMGH01000039">
    <property type="protein sequence ID" value="TSC91462.1"/>
    <property type="molecule type" value="Genomic_DNA"/>
</dbReference>
<dbReference type="GO" id="GO:0000976">
    <property type="term" value="F:transcription cis-regulatory region binding"/>
    <property type="evidence" value="ECO:0007669"/>
    <property type="project" value="TreeGrafter"/>
</dbReference>
<keyword evidence="6" id="KW-0804">Transcription</keyword>
<keyword evidence="5" id="KW-0238">DNA-binding</keyword>
<comment type="similarity">
    <text evidence="1">Belongs to the Fur family.</text>
</comment>
<feature type="binding site" evidence="7">
    <location>
        <position position="99"/>
    </location>
    <ligand>
        <name>Zn(2+)</name>
        <dbReference type="ChEBI" id="CHEBI:29105"/>
    </ligand>
</feature>
<dbReference type="CDD" id="cd07153">
    <property type="entry name" value="Fur_like"/>
    <property type="match status" value="1"/>
</dbReference>
<evidence type="ECO:0000256" key="7">
    <source>
        <dbReference type="PIRSR" id="PIRSR602481-1"/>
    </source>
</evidence>
<comment type="cofactor">
    <cofactor evidence="7">
        <name>Zn(2+)</name>
        <dbReference type="ChEBI" id="CHEBI:29105"/>
    </cofactor>
    <text evidence="7">Binds 1 zinc ion per subunit.</text>
</comment>
<evidence type="ECO:0000256" key="4">
    <source>
        <dbReference type="ARBA" id="ARBA00023015"/>
    </source>
</evidence>
<protein>
    <submittedName>
        <fullName evidence="8">Fe2+/Zn2+ uptake regulation protein</fullName>
    </submittedName>
</protein>
<evidence type="ECO:0000313" key="8">
    <source>
        <dbReference type="EMBL" id="TSC91462.1"/>
    </source>
</evidence>
<sequence>MNLRTEEQKNTGRIKPSSRMTNQRLEIISFLQSSSEHPTAERIYFEVRKKLPKISRGTIYRNLEILEKKDLVKRFNFGEKRDRFDAERSDHHHFFCQRCRRVIDVILPDAYQLKERTENSEQVKVENFGIMFKGKCNICRTN</sequence>
<evidence type="ECO:0000256" key="3">
    <source>
        <dbReference type="ARBA" id="ARBA00022833"/>
    </source>
</evidence>
<evidence type="ECO:0000256" key="2">
    <source>
        <dbReference type="ARBA" id="ARBA00022491"/>
    </source>
</evidence>
<dbReference type="Pfam" id="PF01475">
    <property type="entry name" value="FUR"/>
    <property type="match status" value="1"/>
</dbReference>
<dbReference type="InterPro" id="IPR036390">
    <property type="entry name" value="WH_DNA-bd_sf"/>
</dbReference>
<dbReference type="PANTHER" id="PTHR33202:SF7">
    <property type="entry name" value="FERRIC UPTAKE REGULATION PROTEIN"/>
    <property type="match status" value="1"/>
</dbReference>
<reference evidence="8 9" key="1">
    <citation type="submission" date="2017-07" db="EMBL/GenBank/DDBJ databases">
        <title>Mechanisms for carbon and nitrogen cycling indicate functional differentiation within the Candidate Phyla Radiation.</title>
        <authorList>
            <person name="Danczak R.E."/>
            <person name="Johnston M.D."/>
            <person name="Kenah C."/>
            <person name="Slattery M."/>
            <person name="Wrighton K.C."/>
            <person name="Wilkins M.J."/>
        </authorList>
    </citation>
    <scope>NUCLEOTIDE SEQUENCE [LARGE SCALE GENOMIC DNA]</scope>
    <source>
        <strain evidence="8">Licking1014_96</strain>
    </source>
</reference>
<dbReference type="Gene3D" id="1.10.10.10">
    <property type="entry name" value="Winged helix-like DNA-binding domain superfamily/Winged helix DNA-binding domain"/>
    <property type="match status" value="1"/>
</dbReference>
<dbReference type="SUPFAM" id="SSF46785">
    <property type="entry name" value="Winged helix' DNA-binding domain"/>
    <property type="match status" value="1"/>
</dbReference>
<feature type="binding site" evidence="7">
    <location>
        <position position="139"/>
    </location>
    <ligand>
        <name>Zn(2+)</name>
        <dbReference type="ChEBI" id="CHEBI:29105"/>
    </ligand>
</feature>
<proteinExistence type="inferred from homology"/>
<dbReference type="InterPro" id="IPR002481">
    <property type="entry name" value="FUR"/>
</dbReference>
<evidence type="ECO:0000256" key="5">
    <source>
        <dbReference type="ARBA" id="ARBA00023125"/>
    </source>
</evidence>
<keyword evidence="3 7" id="KW-0862">Zinc</keyword>
<gene>
    <name evidence="8" type="ORF">CEN92_274</name>
</gene>
<dbReference type="GO" id="GO:0008270">
    <property type="term" value="F:zinc ion binding"/>
    <property type="evidence" value="ECO:0007669"/>
    <property type="project" value="TreeGrafter"/>
</dbReference>
<dbReference type="InterPro" id="IPR036388">
    <property type="entry name" value="WH-like_DNA-bd_sf"/>
</dbReference>
<feature type="binding site" evidence="7">
    <location>
        <position position="136"/>
    </location>
    <ligand>
        <name>Zn(2+)</name>
        <dbReference type="ChEBI" id="CHEBI:29105"/>
    </ligand>
</feature>
<dbReference type="Gene3D" id="3.30.1490.190">
    <property type="match status" value="1"/>
</dbReference>
<dbReference type="AlphaFoldDB" id="A0A554LF04"/>
<keyword evidence="7" id="KW-0479">Metal-binding</keyword>
<dbReference type="Proteomes" id="UP000318296">
    <property type="component" value="Unassembled WGS sequence"/>
</dbReference>